<evidence type="ECO:0000313" key="1">
    <source>
        <dbReference type="EMBL" id="CAG9563320.1"/>
    </source>
</evidence>
<gene>
    <name evidence="1" type="ORF">DCHRY22_LOCUS4476</name>
</gene>
<sequence>MDHMRGQNGPVQYVPILFPRTVSHINMVSASSSFRIHPSIYNYSMLIGEKSGIAPSLLLILNGDDSSKNTLYRLFLLLL</sequence>
<name>A0A8J2W153_9NEOP</name>
<keyword evidence="2" id="KW-1185">Reference proteome</keyword>
<dbReference type="EMBL" id="CAKASE010000049">
    <property type="protein sequence ID" value="CAG9563320.1"/>
    <property type="molecule type" value="Genomic_DNA"/>
</dbReference>
<reference evidence="1" key="1">
    <citation type="submission" date="2021-09" db="EMBL/GenBank/DDBJ databases">
        <authorList>
            <person name="Martin H S."/>
        </authorList>
    </citation>
    <scope>NUCLEOTIDE SEQUENCE</scope>
</reference>
<comment type="caution">
    <text evidence="1">The sequence shown here is derived from an EMBL/GenBank/DDBJ whole genome shotgun (WGS) entry which is preliminary data.</text>
</comment>
<proteinExistence type="predicted"/>
<organism evidence="1 2">
    <name type="scientific">Danaus chrysippus</name>
    <name type="common">African queen</name>
    <dbReference type="NCBI Taxonomy" id="151541"/>
    <lineage>
        <taxon>Eukaryota</taxon>
        <taxon>Metazoa</taxon>
        <taxon>Ecdysozoa</taxon>
        <taxon>Arthropoda</taxon>
        <taxon>Hexapoda</taxon>
        <taxon>Insecta</taxon>
        <taxon>Pterygota</taxon>
        <taxon>Neoptera</taxon>
        <taxon>Endopterygota</taxon>
        <taxon>Lepidoptera</taxon>
        <taxon>Glossata</taxon>
        <taxon>Ditrysia</taxon>
        <taxon>Papilionoidea</taxon>
        <taxon>Nymphalidae</taxon>
        <taxon>Danainae</taxon>
        <taxon>Danaini</taxon>
        <taxon>Danaina</taxon>
        <taxon>Danaus</taxon>
        <taxon>Anosia</taxon>
    </lineage>
</organism>
<dbReference type="AlphaFoldDB" id="A0A8J2W153"/>
<dbReference type="Proteomes" id="UP000789524">
    <property type="component" value="Unassembled WGS sequence"/>
</dbReference>
<evidence type="ECO:0000313" key="2">
    <source>
        <dbReference type="Proteomes" id="UP000789524"/>
    </source>
</evidence>
<protein>
    <submittedName>
        <fullName evidence="1">(African queen) hypothetical protein</fullName>
    </submittedName>
</protein>
<accession>A0A8J2W153</accession>